<name>A0A2J6QDP9_9HELO</name>
<dbReference type="AlphaFoldDB" id="A0A2J6QDP9"/>
<proteinExistence type="predicted"/>
<sequence length="108" mass="12792">MESFDQPFHSWIWAYDTNFVPSANSITVSDGKKYEGRMKVAMSSLFTWFYAARKEKIYSMALFREKAQRQSYQAWETQTSMGRYHHPLVLLEKGARRPFNSHELEEEA</sequence>
<keyword evidence="2" id="KW-1185">Reference proteome</keyword>
<dbReference type="EMBL" id="KZ613473">
    <property type="protein sequence ID" value="PMD24377.1"/>
    <property type="molecule type" value="Genomic_DNA"/>
</dbReference>
<protein>
    <submittedName>
        <fullName evidence="1">Uncharacterized protein</fullName>
    </submittedName>
</protein>
<accession>A0A2J6QDP9</accession>
<evidence type="ECO:0000313" key="1">
    <source>
        <dbReference type="EMBL" id="PMD24377.1"/>
    </source>
</evidence>
<evidence type="ECO:0000313" key="2">
    <source>
        <dbReference type="Proteomes" id="UP000235672"/>
    </source>
</evidence>
<dbReference type="Proteomes" id="UP000235672">
    <property type="component" value="Unassembled WGS sequence"/>
</dbReference>
<gene>
    <name evidence="1" type="ORF">NA56DRAFT_746506</name>
</gene>
<organism evidence="1 2">
    <name type="scientific">Hyaloscypha hepaticicola</name>
    <dbReference type="NCBI Taxonomy" id="2082293"/>
    <lineage>
        <taxon>Eukaryota</taxon>
        <taxon>Fungi</taxon>
        <taxon>Dikarya</taxon>
        <taxon>Ascomycota</taxon>
        <taxon>Pezizomycotina</taxon>
        <taxon>Leotiomycetes</taxon>
        <taxon>Helotiales</taxon>
        <taxon>Hyaloscyphaceae</taxon>
        <taxon>Hyaloscypha</taxon>
    </lineage>
</organism>
<reference evidence="1 2" key="1">
    <citation type="submission" date="2016-05" db="EMBL/GenBank/DDBJ databases">
        <title>A degradative enzymes factory behind the ericoid mycorrhizal symbiosis.</title>
        <authorList>
            <consortium name="DOE Joint Genome Institute"/>
            <person name="Martino E."/>
            <person name="Morin E."/>
            <person name="Grelet G."/>
            <person name="Kuo A."/>
            <person name="Kohler A."/>
            <person name="Daghino S."/>
            <person name="Barry K."/>
            <person name="Choi C."/>
            <person name="Cichocki N."/>
            <person name="Clum A."/>
            <person name="Copeland A."/>
            <person name="Hainaut M."/>
            <person name="Haridas S."/>
            <person name="Labutti K."/>
            <person name="Lindquist E."/>
            <person name="Lipzen A."/>
            <person name="Khouja H.-R."/>
            <person name="Murat C."/>
            <person name="Ohm R."/>
            <person name="Olson A."/>
            <person name="Spatafora J."/>
            <person name="Veneault-Fourrey C."/>
            <person name="Henrissat B."/>
            <person name="Grigoriev I."/>
            <person name="Martin F."/>
            <person name="Perotto S."/>
        </authorList>
    </citation>
    <scope>NUCLEOTIDE SEQUENCE [LARGE SCALE GENOMIC DNA]</scope>
    <source>
        <strain evidence="1 2">UAMH 7357</strain>
    </source>
</reference>
<dbReference type="OrthoDB" id="4777915at2759"/>